<evidence type="ECO:0000256" key="3">
    <source>
        <dbReference type="ARBA" id="ARBA00012670"/>
    </source>
</evidence>
<feature type="domain" description="Alpha-L-arabinofuranosidase C-terminal" evidence="8">
    <location>
        <begin position="458"/>
        <end position="630"/>
    </location>
</feature>
<dbReference type="Pfam" id="PF06964">
    <property type="entry name" value="Alpha-L-AF_C"/>
    <property type="match status" value="1"/>
</dbReference>
<protein>
    <recommendedName>
        <fullName evidence="3">non-reducing end alpha-L-arabinofuranosidase</fullName>
        <ecNumber evidence="3">3.2.1.55</ecNumber>
    </recommendedName>
</protein>
<dbReference type="PANTHER" id="PTHR31776">
    <property type="entry name" value="ALPHA-L-ARABINOFURANOSIDASE 1"/>
    <property type="match status" value="1"/>
</dbReference>
<evidence type="ECO:0000313" key="10">
    <source>
        <dbReference type="Proteomes" id="UP001565200"/>
    </source>
</evidence>
<comment type="catalytic activity">
    <reaction evidence="1">
        <text>Hydrolysis of terminal non-reducing alpha-L-arabinofuranoside residues in alpha-L-arabinosides.</text>
        <dbReference type="EC" id="3.2.1.55"/>
    </reaction>
</comment>
<evidence type="ECO:0000256" key="4">
    <source>
        <dbReference type="ARBA" id="ARBA00022729"/>
    </source>
</evidence>
<dbReference type="Gene3D" id="2.60.40.1180">
    <property type="entry name" value="Golgi alpha-mannosidase II"/>
    <property type="match status" value="1"/>
</dbReference>
<dbReference type="Proteomes" id="UP001565200">
    <property type="component" value="Unassembled WGS sequence"/>
</dbReference>
<dbReference type="Gene3D" id="3.20.20.80">
    <property type="entry name" value="Glycosidases"/>
    <property type="match status" value="1"/>
</dbReference>
<keyword evidence="10" id="KW-1185">Reference proteome</keyword>
<evidence type="ECO:0000256" key="5">
    <source>
        <dbReference type="ARBA" id="ARBA00022801"/>
    </source>
</evidence>
<sequence>MNFRLLISSLALASVSTTFAGTRDISPNLFGVFFEDLNYAADGGLYPELVQNRSFEYSPSDVNWGNNPHNNWYYFTSWAMERKDGICTISLESASPLHKNNPHYLRFKGLTAGPEGVGIRNDGFDGIPVNKGEKYDFSVWTRLVKSPSLPMRVTLSEKGNIISDTTVTISNKDWCKHSFVIIPKADADSASLMIRFMKPATVDVDMVSLFPQNTFKGRKNGLRKDLAEIIAALKPKFVRFPGGCLTHGDGLDNIYDWKRTIGPVEQRRGDKNIWNYAQTFGLGYFEYLQFCEDIDAKAIPVVAAGVSCQNSARKRGTGQEAIPMEEMDKYIQDILDLIEYCNGPATSEWGSKRAEAGHPASFNLEYIGIGNEDHITPAFEERYRMITDAVHAKYPDIKIIGTSGPLDSGEDFDAGWQIARTSNTDIVDEHFYKGEEWFRNNLNRYDKYDRKGPKVYLGEYASWGSKLSNALAEAAFMTGLERNGDVVEFASYAPLLGRIGHCQWNPDLIYFDGRNVYPTVNYYVQQLFGTNSGDKIIDGVFANDVNYASCVKDSNTDDIILKMVNLTNEPKPIAARLPSLKGYDTQAALTVLKGESLDDTNGQGTPGKISPENSGLKVSRNFVYPMPPRSLSVVRIKKQ</sequence>
<organism evidence="9 10">
    <name type="scientific">Heminiphilus faecis</name>
    <dbReference type="NCBI Taxonomy" id="2601703"/>
    <lineage>
        <taxon>Bacteria</taxon>
        <taxon>Pseudomonadati</taxon>
        <taxon>Bacteroidota</taxon>
        <taxon>Bacteroidia</taxon>
        <taxon>Bacteroidales</taxon>
        <taxon>Muribaculaceae</taxon>
        <taxon>Heminiphilus</taxon>
    </lineage>
</organism>
<dbReference type="EC" id="3.2.1.55" evidence="3"/>
<dbReference type="Pfam" id="PF02018">
    <property type="entry name" value="CBM_4_9"/>
    <property type="match status" value="1"/>
</dbReference>
<feature type="signal peptide" evidence="7">
    <location>
        <begin position="1"/>
        <end position="20"/>
    </location>
</feature>
<dbReference type="InterPro" id="IPR055235">
    <property type="entry name" value="ASD1_cat"/>
</dbReference>
<evidence type="ECO:0000256" key="7">
    <source>
        <dbReference type="SAM" id="SignalP"/>
    </source>
</evidence>
<keyword evidence="4 7" id="KW-0732">Signal</keyword>
<dbReference type="InterPro" id="IPR003305">
    <property type="entry name" value="CenC_carb-bd"/>
</dbReference>
<dbReference type="RefSeq" id="WP_121698546.1">
    <property type="nucleotide sequence ID" value="NZ_JBCLPP010000012.1"/>
</dbReference>
<evidence type="ECO:0000256" key="2">
    <source>
        <dbReference type="ARBA" id="ARBA00007186"/>
    </source>
</evidence>
<dbReference type="Gene3D" id="2.60.120.260">
    <property type="entry name" value="Galactose-binding domain-like"/>
    <property type="match status" value="1"/>
</dbReference>
<reference evidence="9 10" key="1">
    <citation type="submission" date="2024-03" db="EMBL/GenBank/DDBJ databases">
        <title>Mouse gut bacterial collection (mGBC) of GemPharmatech.</title>
        <authorList>
            <person name="He Y."/>
            <person name="Dong L."/>
            <person name="Wu D."/>
            <person name="Gao X."/>
            <person name="Lin Z."/>
        </authorList>
    </citation>
    <scope>NUCLEOTIDE SEQUENCE [LARGE SCALE GENOMIC DNA]</scope>
    <source>
        <strain evidence="9 10">54-13</strain>
    </source>
</reference>
<dbReference type="SMART" id="SM00813">
    <property type="entry name" value="Alpha-L-AF_C"/>
    <property type="match status" value="1"/>
</dbReference>
<gene>
    <name evidence="9" type="ORF">AAK873_05635</name>
</gene>
<dbReference type="InterPro" id="IPR010720">
    <property type="entry name" value="Alpha-L-AF_C"/>
</dbReference>
<evidence type="ECO:0000313" key="9">
    <source>
        <dbReference type="EMBL" id="MEY8245098.1"/>
    </source>
</evidence>
<comment type="caution">
    <text evidence="9">The sequence shown here is derived from an EMBL/GenBank/DDBJ whole genome shotgun (WGS) entry which is preliminary data.</text>
</comment>
<dbReference type="EMBL" id="JBCLPP010000012">
    <property type="protein sequence ID" value="MEY8245098.1"/>
    <property type="molecule type" value="Genomic_DNA"/>
</dbReference>
<comment type="similarity">
    <text evidence="2">Belongs to the glycosyl hydrolase 51 family.</text>
</comment>
<keyword evidence="5" id="KW-0378">Hydrolase</keyword>
<evidence type="ECO:0000259" key="8">
    <source>
        <dbReference type="SMART" id="SM00813"/>
    </source>
</evidence>
<dbReference type="SUPFAM" id="SSF51445">
    <property type="entry name" value="(Trans)glycosidases"/>
    <property type="match status" value="1"/>
</dbReference>
<evidence type="ECO:0000256" key="1">
    <source>
        <dbReference type="ARBA" id="ARBA00001462"/>
    </source>
</evidence>
<proteinExistence type="inferred from homology"/>
<feature type="region of interest" description="Disordered" evidence="6">
    <location>
        <begin position="595"/>
        <end position="614"/>
    </location>
</feature>
<feature type="chain" id="PRO_5046750795" description="non-reducing end alpha-L-arabinofuranosidase" evidence="7">
    <location>
        <begin position="21"/>
        <end position="639"/>
    </location>
</feature>
<accession>A0ABV4CUN6</accession>
<dbReference type="PANTHER" id="PTHR31776:SF26">
    <property type="entry name" value="SECRETED ARABINOSIDASE"/>
    <property type="match status" value="1"/>
</dbReference>
<evidence type="ECO:0000256" key="6">
    <source>
        <dbReference type="SAM" id="MobiDB-lite"/>
    </source>
</evidence>
<dbReference type="InterPro" id="IPR017853">
    <property type="entry name" value="GH"/>
</dbReference>
<dbReference type="Pfam" id="PF22848">
    <property type="entry name" value="ASD1_dom"/>
    <property type="match status" value="1"/>
</dbReference>
<dbReference type="InterPro" id="IPR051563">
    <property type="entry name" value="Glycosyl_Hydrolase_51"/>
</dbReference>
<name>A0ABV4CUN6_9BACT</name>
<dbReference type="InterPro" id="IPR013780">
    <property type="entry name" value="Glyco_hydro_b"/>
</dbReference>